<dbReference type="InterPro" id="IPR051175">
    <property type="entry name" value="CLK_kinases"/>
</dbReference>
<dbReference type="GO" id="GO:0005524">
    <property type="term" value="F:ATP binding"/>
    <property type="evidence" value="ECO:0007669"/>
    <property type="project" value="UniProtKB-KW"/>
</dbReference>
<dbReference type="EC" id="2.7.12.1" evidence="1"/>
<dbReference type="InterPro" id="IPR011009">
    <property type="entry name" value="Kinase-like_dom_sf"/>
</dbReference>
<evidence type="ECO:0000256" key="3">
    <source>
        <dbReference type="ARBA" id="ARBA00022679"/>
    </source>
</evidence>
<feature type="region of interest" description="Disordered" evidence="9">
    <location>
        <begin position="78"/>
        <end position="146"/>
    </location>
</feature>
<evidence type="ECO:0000259" key="10">
    <source>
        <dbReference type="PROSITE" id="PS50011"/>
    </source>
</evidence>
<dbReference type="Pfam" id="PF00069">
    <property type="entry name" value="Pkinase"/>
    <property type="match status" value="1"/>
</dbReference>
<accession>A0A8C4KYQ2</accession>
<dbReference type="Gene3D" id="3.30.200.20">
    <property type="entry name" value="Phosphorylase Kinase, domain 1"/>
    <property type="match status" value="1"/>
</dbReference>
<keyword evidence="4" id="KW-0547">Nucleotide-binding</keyword>
<evidence type="ECO:0000256" key="1">
    <source>
        <dbReference type="ARBA" id="ARBA00013203"/>
    </source>
</evidence>
<proteinExistence type="inferred from homology"/>
<dbReference type="PANTHER" id="PTHR45646:SF4">
    <property type="entry name" value="DUAL SPECIFICITY PROTEIN KINASE CLK1"/>
    <property type="match status" value="1"/>
</dbReference>
<evidence type="ECO:0000256" key="5">
    <source>
        <dbReference type="ARBA" id="ARBA00022777"/>
    </source>
</evidence>
<dbReference type="GO" id="GO:0004674">
    <property type="term" value="F:protein serine/threonine kinase activity"/>
    <property type="evidence" value="ECO:0007669"/>
    <property type="project" value="UniProtKB-KW"/>
</dbReference>
<evidence type="ECO:0000256" key="4">
    <source>
        <dbReference type="ARBA" id="ARBA00022741"/>
    </source>
</evidence>
<feature type="domain" description="Protein kinase" evidence="10">
    <location>
        <begin position="97"/>
        <end position="451"/>
    </location>
</feature>
<evidence type="ECO:0000256" key="7">
    <source>
        <dbReference type="ARBA" id="ARBA00023137"/>
    </source>
</evidence>
<dbReference type="PROSITE" id="PS50011">
    <property type="entry name" value="PROTEIN_KINASE_DOM"/>
    <property type="match status" value="1"/>
</dbReference>
<gene>
    <name evidence="11" type="primary">CLK1</name>
</gene>
<dbReference type="PANTHER" id="PTHR45646">
    <property type="entry name" value="SERINE/THREONINE-PROTEIN KINASE DOA-RELATED"/>
    <property type="match status" value="1"/>
</dbReference>
<dbReference type="GO" id="GO:0004713">
    <property type="term" value="F:protein tyrosine kinase activity"/>
    <property type="evidence" value="ECO:0007669"/>
    <property type="project" value="UniProtKB-KW"/>
</dbReference>
<evidence type="ECO:0000256" key="8">
    <source>
        <dbReference type="ARBA" id="ARBA00037966"/>
    </source>
</evidence>
<evidence type="ECO:0000256" key="9">
    <source>
        <dbReference type="SAM" id="MobiDB-lite"/>
    </source>
</evidence>
<dbReference type="InterPro" id="IPR008271">
    <property type="entry name" value="Ser/Thr_kinase_AS"/>
</dbReference>
<protein>
    <recommendedName>
        <fullName evidence="1">dual-specificity kinase</fullName>
        <ecNumber evidence="1">2.7.12.1</ecNumber>
    </recommendedName>
</protein>
<feature type="compositionally biased region" description="Basic residues" evidence="9">
    <location>
        <begin position="113"/>
        <end position="138"/>
    </location>
</feature>
<dbReference type="Ensembl" id="ENSEAST00005001839.1">
    <property type="protein sequence ID" value="ENSEASP00005001646.1"/>
    <property type="gene ID" value="ENSEASG00005000996.1"/>
</dbReference>
<dbReference type="InterPro" id="IPR000719">
    <property type="entry name" value="Prot_kinase_dom"/>
</dbReference>
<feature type="compositionally biased region" description="Basic residues" evidence="9">
    <location>
        <begin position="26"/>
        <end position="36"/>
    </location>
</feature>
<name>A0A8C4KYQ2_EQUAS</name>
<keyword evidence="3" id="KW-0808">Transferase</keyword>
<keyword evidence="6" id="KW-0067">ATP-binding</keyword>
<reference evidence="11" key="1">
    <citation type="submission" date="2023-03" db="UniProtKB">
        <authorList>
            <consortium name="Ensembl"/>
        </authorList>
    </citation>
    <scope>IDENTIFICATION</scope>
</reference>
<evidence type="ECO:0000313" key="11">
    <source>
        <dbReference type="Ensembl" id="ENSEASP00005001646.1"/>
    </source>
</evidence>
<evidence type="ECO:0000256" key="6">
    <source>
        <dbReference type="ARBA" id="ARBA00022840"/>
    </source>
</evidence>
<evidence type="ECO:0000256" key="2">
    <source>
        <dbReference type="ARBA" id="ARBA00022527"/>
    </source>
</evidence>
<keyword evidence="5" id="KW-0418">Kinase</keyword>
<dbReference type="Gene3D" id="1.10.510.10">
    <property type="entry name" value="Transferase(Phosphotransferase) domain 1"/>
    <property type="match status" value="1"/>
</dbReference>
<dbReference type="SMART" id="SM00220">
    <property type="entry name" value="S_TKc"/>
    <property type="match status" value="1"/>
</dbReference>
<comment type="similarity">
    <text evidence="8">Belongs to the protein kinase superfamily. CMGC Ser/Thr protein kinase family. Lammer subfamily.</text>
</comment>
<keyword evidence="7" id="KW-0829">Tyrosine-protein kinase</keyword>
<dbReference type="GO" id="GO:0005634">
    <property type="term" value="C:nucleus"/>
    <property type="evidence" value="ECO:0007669"/>
    <property type="project" value="TreeGrafter"/>
</dbReference>
<feature type="compositionally biased region" description="Low complexity" evidence="9">
    <location>
        <begin position="100"/>
        <end position="112"/>
    </location>
</feature>
<dbReference type="SUPFAM" id="SSF56112">
    <property type="entry name" value="Protein kinase-like (PK-like)"/>
    <property type="match status" value="1"/>
</dbReference>
<dbReference type="AlphaFoldDB" id="A0A8C4KYQ2"/>
<organism evidence="11">
    <name type="scientific">Equus asinus asinus</name>
    <dbReference type="NCBI Taxonomy" id="83772"/>
    <lineage>
        <taxon>Eukaryota</taxon>
        <taxon>Metazoa</taxon>
        <taxon>Chordata</taxon>
        <taxon>Craniata</taxon>
        <taxon>Vertebrata</taxon>
        <taxon>Euteleostomi</taxon>
        <taxon>Mammalia</taxon>
        <taxon>Eutheria</taxon>
        <taxon>Laurasiatheria</taxon>
        <taxon>Perissodactyla</taxon>
        <taxon>Equidae</taxon>
        <taxon>Equus</taxon>
    </lineage>
</organism>
<keyword evidence="2" id="KW-0723">Serine/threonine-protein kinase</keyword>
<sequence length="458" mass="54566">MRHSKRTYCPDWDEKDWDCGKWRSSSSHKRRKRSHSSARENKRCKYNHSKTSDSYYLESRSLNEKDYHSRRYIDEYRNDYNQGCEPGHRHRDHESRYQNHSSKSSGRSGRSSYKSKHRIHHSTSRHHSHGKSHRRKRTRSVEDDEEGHLICQSGDVLSARYEIVDTLVFWRRIALGRHVAVKIVKNVDRYCEAARSEIQVLEHLNTTDPSSTFRCVQMLEWFEHHGHICIVFELLGLSTYDFIKENGFVPFRLDHIRKMAYQICKSVNFLHSNKLTHTDLKPENILFVQSDYTEAYNPKMKRDERTLINPDIKVVDFGSATYDDEHHSTLVSTRHYRAPEVILGKYFLVVLGKPLVNNKEHLAMMERILGPLPKHMIQKTRKRKYFHHDRLDWDEHSSAGRYVSRRCKPLKEFMLSQDAEHELLFDLIEQMLEYDPAKRITLKEALKHPFFYPLKKTI</sequence>
<feature type="region of interest" description="Disordered" evidence="9">
    <location>
        <begin position="1"/>
        <end position="47"/>
    </location>
</feature>
<dbReference type="GO" id="GO:0004712">
    <property type="term" value="F:protein serine/threonine/tyrosine kinase activity"/>
    <property type="evidence" value="ECO:0007669"/>
    <property type="project" value="UniProtKB-EC"/>
</dbReference>
<dbReference type="GO" id="GO:0043484">
    <property type="term" value="P:regulation of RNA splicing"/>
    <property type="evidence" value="ECO:0007669"/>
    <property type="project" value="TreeGrafter"/>
</dbReference>
<dbReference type="PROSITE" id="PS00108">
    <property type="entry name" value="PROTEIN_KINASE_ST"/>
    <property type="match status" value="1"/>
</dbReference>